<dbReference type="HOGENOM" id="CLU_089217_1_0_10"/>
<dbReference type="eggNOG" id="COG3279">
    <property type="taxonomic scope" value="Bacteria"/>
</dbReference>
<accession>A0A060R9V0</accession>
<dbReference type="Gene3D" id="1.50.10.20">
    <property type="match status" value="1"/>
</dbReference>
<keyword evidence="2" id="KW-1185">Reference proteome</keyword>
<dbReference type="Pfam" id="PF05147">
    <property type="entry name" value="LANC_like"/>
    <property type="match status" value="1"/>
</dbReference>
<proteinExistence type="predicted"/>
<dbReference type="EMBL" id="HG934468">
    <property type="protein sequence ID" value="CDN30204.1"/>
    <property type="molecule type" value="Genomic_DNA"/>
</dbReference>
<dbReference type="GO" id="GO:0031179">
    <property type="term" value="P:peptide modification"/>
    <property type="evidence" value="ECO:0007669"/>
    <property type="project" value="InterPro"/>
</dbReference>
<protein>
    <recommendedName>
        <fullName evidence="3">Lanthionine biosynthesis protein LanM</fullName>
    </recommendedName>
</protein>
<dbReference type="Proteomes" id="UP000027616">
    <property type="component" value="Chromosome I"/>
</dbReference>
<dbReference type="STRING" id="1433126.BN938_0097"/>
<evidence type="ECO:0000313" key="2">
    <source>
        <dbReference type="Proteomes" id="UP000027616"/>
    </source>
</evidence>
<dbReference type="KEGG" id="rbc:BN938_0097"/>
<dbReference type="AlphaFoldDB" id="A0A060R9V0"/>
<dbReference type="InterPro" id="IPR007822">
    <property type="entry name" value="LANC-like"/>
</dbReference>
<dbReference type="SUPFAM" id="SSF158745">
    <property type="entry name" value="LanC-like"/>
    <property type="match status" value="1"/>
</dbReference>
<evidence type="ECO:0008006" key="3">
    <source>
        <dbReference type="Google" id="ProtNLM"/>
    </source>
</evidence>
<evidence type="ECO:0000313" key="1">
    <source>
        <dbReference type="EMBL" id="CDN30204.1"/>
    </source>
</evidence>
<name>A0A060R9V0_9BACT</name>
<gene>
    <name evidence="1" type="ORF">BN938_0097</name>
</gene>
<sequence length="232" mass="26785">MAMYKEWWCHYITKCKNMGKIFLTDEQRIVNTLIMRSNNSKFIGLFDGKIGVAIAFFHYYRSTRVQVYQRYAYKLLYSALNSIVRNSDISFATGLLGIGWGVEYIIQNGFAEGDSYEICEEIDEQIMYYDPRRISEIGIYDLLEYILIHCKNGIKFDSQYIDDIEMIASKQKAEQFSVREQSLLYKADILKFASAVDISGGVSHNIPIGINGGLAGELMKNMLLYENHLHLR</sequence>
<reference evidence="1 2" key="1">
    <citation type="journal article" date="2015" name="Genome Announc.">
        <title>Complete Genome Sequence of the Novel Leech Symbiont Mucinivorans hirudinis M3T.</title>
        <authorList>
            <person name="Nelson M.C."/>
            <person name="Bomar L."/>
            <person name="Graf J."/>
        </authorList>
    </citation>
    <scope>NUCLEOTIDE SEQUENCE [LARGE SCALE GENOMIC DNA]</scope>
    <source>
        <strain evidence="2">M3</strain>
    </source>
</reference>
<dbReference type="OrthoDB" id="1092992at2"/>
<organism evidence="1 2">
    <name type="scientific">Mucinivorans hirudinis</name>
    <dbReference type="NCBI Taxonomy" id="1433126"/>
    <lineage>
        <taxon>Bacteria</taxon>
        <taxon>Pseudomonadati</taxon>
        <taxon>Bacteroidota</taxon>
        <taxon>Bacteroidia</taxon>
        <taxon>Bacteroidales</taxon>
        <taxon>Rikenellaceae</taxon>
        <taxon>Mucinivorans</taxon>
    </lineage>
</organism>